<evidence type="ECO:0000313" key="2">
    <source>
        <dbReference type="EMBL" id="GIJ22273.1"/>
    </source>
</evidence>
<organism evidence="2 3">
    <name type="scientific">Micromonospora lutea</name>
    <dbReference type="NCBI Taxonomy" id="419825"/>
    <lineage>
        <taxon>Bacteria</taxon>
        <taxon>Bacillati</taxon>
        <taxon>Actinomycetota</taxon>
        <taxon>Actinomycetes</taxon>
        <taxon>Micromonosporales</taxon>
        <taxon>Micromonosporaceae</taxon>
        <taxon>Micromonospora</taxon>
    </lineage>
</organism>
<evidence type="ECO:0008006" key="4">
    <source>
        <dbReference type="Google" id="ProtNLM"/>
    </source>
</evidence>
<gene>
    <name evidence="2" type="ORF">Vlu01_28970</name>
</gene>
<name>A0ABQ4IWH7_9ACTN</name>
<accession>A0ABQ4IWH7</accession>
<keyword evidence="1" id="KW-0812">Transmembrane</keyword>
<feature type="transmembrane region" description="Helical" evidence="1">
    <location>
        <begin position="37"/>
        <end position="61"/>
    </location>
</feature>
<protein>
    <recommendedName>
        <fullName evidence="4">DUF1449 family protein</fullName>
    </recommendedName>
</protein>
<keyword evidence="3" id="KW-1185">Reference proteome</keyword>
<dbReference type="RefSeq" id="WP_239095890.1">
    <property type="nucleotide sequence ID" value="NZ_BOPB01000013.1"/>
</dbReference>
<keyword evidence="1" id="KW-0472">Membrane</keyword>
<evidence type="ECO:0000313" key="3">
    <source>
        <dbReference type="Proteomes" id="UP000643165"/>
    </source>
</evidence>
<comment type="caution">
    <text evidence="2">The sequence shown here is derived from an EMBL/GenBank/DDBJ whole genome shotgun (WGS) entry which is preliminary data.</text>
</comment>
<sequence length="236" mass="24298">MTPHVTIIVLVAGQDPPGGEEDAVTGFLGTALSFPTVLFSFLLVVVVGYWLLVLTGVLDLGDDLDVDGVPGTVLAGLGLGGVPSAVIFSLLVAVAWFVSLAGTALLDGLGLNSGTRIAVSVGVLLGAAACAWLVTRLVAVPLSRLFPTETDATRHAFVGRLCVVRTGTVTADFGQAEVTAADGSSAVVQVRQPGDDKMPAGSSALIYDYDTDGEFFWVMPAGPAFDPMRQIPNSSH</sequence>
<feature type="transmembrane region" description="Helical" evidence="1">
    <location>
        <begin position="117"/>
        <end position="139"/>
    </location>
</feature>
<proteinExistence type="predicted"/>
<keyword evidence="1" id="KW-1133">Transmembrane helix</keyword>
<dbReference type="Proteomes" id="UP000643165">
    <property type="component" value="Unassembled WGS sequence"/>
</dbReference>
<evidence type="ECO:0000256" key="1">
    <source>
        <dbReference type="SAM" id="Phobius"/>
    </source>
</evidence>
<feature type="transmembrane region" description="Helical" evidence="1">
    <location>
        <begin position="73"/>
        <end position="97"/>
    </location>
</feature>
<dbReference type="EMBL" id="BOPB01000013">
    <property type="protein sequence ID" value="GIJ22273.1"/>
    <property type="molecule type" value="Genomic_DNA"/>
</dbReference>
<reference evidence="2 3" key="1">
    <citation type="submission" date="2021-01" db="EMBL/GenBank/DDBJ databases">
        <title>Whole genome shotgun sequence of Verrucosispora lutea NBRC 106530.</title>
        <authorList>
            <person name="Komaki H."/>
            <person name="Tamura T."/>
        </authorList>
    </citation>
    <scope>NUCLEOTIDE SEQUENCE [LARGE SCALE GENOMIC DNA]</scope>
    <source>
        <strain evidence="2 3">NBRC 106530</strain>
    </source>
</reference>